<dbReference type="AlphaFoldDB" id="A0A844YT86"/>
<comment type="caution">
    <text evidence="2">The sequence shown here is derived from an EMBL/GenBank/DDBJ whole genome shotgun (WGS) entry which is preliminary data.</text>
</comment>
<organism evidence="2 3">
    <name type="scientific">Alteraurantiacibacter buctensis</name>
    <dbReference type="NCBI Taxonomy" id="1503981"/>
    <lineage>
        <taxon>Bacteria</taxon>
        <taxon>Pseudomonadati</taxon>
        <taxon>Pseudomonadota</taxon>
        <taxon>Alphaproteobacteria</taxon>
        <taxon>Sphingomonadales</taxon>
        <taxon>Erythrobacteraceae</taxon>
        <taxon>Alteraurantiacibacter</taxon>
    </lineage>
</organism>
<dbReference type="OrthoDB" id="952847at2"/>
<proteinExistence type="predicted"/>
<keyword evidence="3" id="KW-1185">Reference proteome</keyword>
<keyword evidence="1" id="KW-1133">Transmembrane helix</keyword>
<evidence type="ECO:0000256" key="1">
    <source>
        <dbReference type="SAM" id="Phobius"/>
    </source>
</evidence>
<feature type="transmembrane region" description="Helical" evidence="1">
    <location>
        <begin position="20"/>
        <end position="44"/>
    </location>
</feature>
<evidence type="ECO:0000313" key="2">
    <source>
        <dbReference type="EMBL" id="MXO70270.1"/>
    </source>
</evidence>
<name>A0A844YT86_9SPHN</name>
<keyword evidence="1 2" id="KW-0812">Transmembrane</keyword>
<dbReference type="Proteomes" id="UP000466966">
    <property type="component" value="Unassembled WGS sequence"/>
</dbReference>
<dbReference type="EMBL" id="WTYV01000001">
    <property type="protein sequence ID" value="MXO70270.1"/>
    <property type="molecule type" value="Genomic_DNA"/>
</dbReference>
<protein>
    <submittedName>
        <fullName evidence="2">Transmembrane anchor protein</fullName>
    </submittedName>
</protein>
<reference evidence="2 3" key="1">
    <citation type="submission" date="2019-12" db="EMBL/GenBank/DDBJ databases">
        <title>Genomic-based taxomic classification of the family Erythrobacteraceae.</title>
        <authorList>
            <person name="Xu L."/>
        </authorList>
    </citation>
    <scope>NUCLEOTIDE SEQUENCE [LARGE SCALE GENOMIC DNA]</scope>
    <source>
        <strain evidence="2 3">M0322</strain>
    </source>
</reference>
<dbReference type="RefSeq" id="WP_160770208.1">
    <property type="nucleotide sequence ID" value="NZ_WTYV01000001.1"/>
</dbReference>
<accession>A0A844YT86</accession>
<keyword evidence="1" id="KW-0472">Membrane</keyword>
<sequence length="204" mass="21224">MYNSQRPRLEDLPTTRQLVGATGFAVVAAGAILATVVLPAEYAIDPTGLGRALGFADMGEVKQQLAAEAAADAAAPVGADAAAPVTAQGPTQAAAEIRKDTMSLTLAPNEGAEIKVTMAEGGRLQYRWSVAGGTANFDTHGDPVNAPAGFYHGYGSGRNSTGEEGELVAAFDGKHGWFWRNRSGDTVTITLETEGGYTEIRRVV</sequence>
<gene>
    <name evidence="2" type="ORF">GRI99_01315</name>
</gene>
<evidence type="ECO:0000313" key="3">
    <source>
        <dbReference type="Proteomes" id="UP000466966"/>
    </source>
</evidence>